<accession>A0ABT3R878</accession>
<dbReference type="Gene3D" id="3.40.190.10">
    <property type="entry name" value="Periplasmic binding protein-like II"/>
    <property type="match status" value="2"/>
</dbReference>
<sequence>MKSRLMACTAGAALGVAFGISAAAAQDLMYAPGEDSRFNWDSYQAYADSHDLGGEQLTILGPWLGPDQEAFDKVLAYFGEAANVDVRYTGSDSMEQQIMVDAEAGSAPNIAVIPQPGLAADLASRGFLTPLGDEAANWMKENYAAGQSWVDLGTYEGKDGSEAFYAFPYKADVKSLVWYVPENLEDAGYEIPQTMEELKALTEQIVADGGTPWCIGLGSGAATGWPATDWVEDLMLRTQPPEVYDQWVTNEIPFDDPKVVAAIEEFGWFARNNDFVAGGADAVASTDFRDSPKGLFSVPPQCYLHRQASFIPAFFPEGTEVGLDADFFYFPAYAEKDLGKPVLGAGTLFAITKDSKAAHAFVEFLETPIAHELWMSLEGGGFLTPLTSVNNEVYVTETRKALGDILLNATVFRFDGSDLMPGGVGAGAFWTGMVDFVGGKPAEQVAEEIQTSWEGLK</sequence>
<evidence type="ECO:0000256" key="4">
    <source>
        <dbReference type="ARBA" id="ARBA00022764"/>
    </source>
</evidence>
<evidence type="ECO:0000313" key="7">
    <source>
        <dbReference type="Proteomes" id="UP001300261"/>
    </source>
</evidence>
<keyword evidence="3" id="KW-0813">Transport</keyword>
<comment type="subcellular location">
    <subcellularLocation>
        <location evidence="1">Periplasm</location>
    </subcellularLocation>
</comment>
<dbReference type="InterPro" id="IPR006059">
    <property type="entry name" value="SBP"/>
</dbReference>
<evidence type="ECO:0000256" key="2">
    <source>
        <dbReference type="ARBA" id="ARBA00008520"/>
    </source>
</evidence>
<name>A0ABT3R878_9HYPH</name>
<dbReference type="InterPro" id="IPR050490">
    <property type="entry name" value="Bact_solute-bd_prot1"/>
</dbReference>
<proteinExistence type="inferred from homology"/>
<reference evidence="6 7" key="1">
    <citation type="journal article" date="2016" name="Int. J. Syst. Evol. Microbiol.">
        <title>Labrenzia salina sp. nov., isolated from the rhizosphere of the halophyte Arthrocnemum macrostachyum.</title>
        <authorList>
            <person name="Camacho M."/>
            <person name="Redondo-Gomez S."/>
            <person name="Rodriguez-Llorente I."/>
            <person name="Rohde M."/>
            <person name="Sproer C."/>
            <person name="Schumann P."/>
            <person name="Klenk H.P."/>
            <person name="Montero-Calasanz M.D.C."/>
        </authorList>
    </citation>
    <scope>NUCLEOTIDE SEQUENCE [LARGE SCALE GENOMIC DNA]</scope>
    <source>
        <strain evidence="6 7">DSM 29163</strain>
    </source>
</reference>
<keyword evidence="4" id="KW-0574">Periplasm</keyword>
<dbReference type="EMBL" id="JAPEVI010000003">
    <property type="protein sequence ID" value="MCX2725463.1"/>
    <property type="molecule type" value="Genomic_DNA"/>
</dbReference>
<feature type="chain" id="PRO_5046508172" evidence="5">
    <location>
        <begin position="26"/>
        <end position="457"/>
    </location>
</feature>
<evidence type="ECO:0000256" key="3">
    <source>
        <dbReference type="ARBA" id="ARBA00022448"/>
    </source>
</evidence>
<comment type="similarity">
    <text evidence="2">Belongs to the bacterial solute-binding protein 1 family.</text>
</comment>
<keyword evidence="5" id="KW-0732">Signal</keyword>
<dbReference type="PANTHER" id="PTHR43649:SF29">
    <property type="entry name" value="OSMOPROTECTIVE COMPOUNDS-BINDING PROTEIN GGTB"/>
    <property type="match status" value="1"/>
</dbReference>
<organism evidence="6 7">
    <name type="scientific">Roseibium salinum</name>
    <dbReference type="NCBI Taxonomy" id="1604349"/>
    <lineage>
        <taxon>Bacteria</taxon>
        <taxon>Pseudomonadati</taxon>
        <taxon>Pseudomonadota</taxon>
        <taxon>Alphaproteobacteria</taxon>
        <taxon>Hyphomicrobiales</taxon>
        <taxon>Stappiaceae</taxon>
        <taxon>Roseibium</taxon>
    </lineage>
</organism>
<dbReference type="Pfam" id="PF01547">
    <property type="entry name" value="SBP_bac_1"/>
    <property type="match status" value="1"/>
</dbReference>
<dbReference type="PANTHER" id="PTHR43649">
    <property type="entry name" value="ARABINOSE-BINDING PROTEIN-RELATED"/>
    <property type="match status" value="1"/>
</dbReference>
<dbReference type="SUPFAM" id="SSF53850">
    <property type="entry name" value="Periplasmic binding protein-like II"/>
    <property type="match status" value="1"/>
</dbReference>
<keyword evidence="7" id="KW-1185">Reference proteome</keyword>
<evidence type="ECO:0000256" key="5">
    <source>
        <dbReference type="SAM" id="SignalP"/>
    </source>
</evidence>
<evidence type="ECO:0000313" key="6">
    <source>
        <dbReference type="EMBL" id="MCX2725463.1"/>
    </source>
</evidence>
<feature type="signal peptide" evidence="5">
    <location>
        <begin position="1"/>
        <end position="25"/>
    </location>
</feature>
<gene>
    <name evidence="6" type="ORF">ON753_24415</name>
</gene>
<comment type="caution">
    <text evidence="6">The sequence shown here is derived from an EMBL/GenBank/DDBJ whole genome shotgun (WGS) entry which is preliminary data.</text>
</comment>
<dbReference type="Proteomes" id="UP001300261">
    <property type="component" value="Unassembled WGS sequence"/>
</dbReference>
<protein>
    <submittedName>
        <fullName evidence="6">ABC transporter substrate-binding protein</fullName>
    </submittedName>
</protein>
<evidence type="ECO:0000256" key="1">
    <source>
        <dbReference type="ARBA" id="ARBA00004418"/>
    </source>
</evidence>
<dbReference type="RefSeq" id="WP_265966408.1">
    <property type="nucleotide sequence ID" value="NZ_JAPEVI010000003.1"/>
</dbReference>